<feature type="coiled-coil region" evidence="1">
    <location>
        <begin position="10"/>
        <end position="64"/>
    </location>
</feature>
<proteinExistence type="predicted"/>
<evidence type="ECO:0000256" key="1">
    <source>
        <dbReference type="SAM" id="Coils"/>
    </source>
</evidence>
<dbReference type="AlphaFoldDB" id="A0AAW0PEK6"/>
<name>A0AAW0PEK6_9GOBI</name>
<reference evidence="3" key="1">
    <citation type="submission" date="2024-04" db="EMBL/GenBank/DDBJ databases">
        <title>Salinicola lusitanus LLJ914,a marine bacterium isolated from the Okinawa Trough.</title>
        <authorList>
            <person name="Li J."/>
        </authorList>
    </citation>
    <scope>NUCLEOTIDE SEQUENCE [LARGE SCALE GENOMIC DNA]</scope>
</reference>
<accession>A0AAW0PEK6</accession>
<feature type="coiled-coil region" evidence="1">
    <location>
        <begin position="99"/>
        <end position="237"/>
    </location>
</feature>
<organism evidence="2 3">
    <name type="scientific">Mugilogobius chulae</name>
    <name type="common">yellowstripe goby</name>
    <dbReference type="NCBI Taxonomy" id="88201"/>
    <lineage>
        <taxon>Eukaryota</taxon>
        <taxon>Metazoa</taxon>
        <taxon>Chordata</taxon>
        <taxon>Craniata</taxon>
        <taxon>Vertebrata</taxon>
        <taxon>Euteleostomi</taxon>
        <taxon>Actinopterygii</taxon>
        <taxon>Neopterygii</taxon>
        <taxon>Teleostei</taxon>
        <taxon>Neoteleostei</taxon>
        <taxon>Acanthomorphata</taxon>
        <taxon>Gobiaria</taxon>
        <taxon>Gobiiformes</taxon>
        <taxon>Gobioidei</taxon>
        <taxon>Gobiidae</taxon>
        <taxon>Gobionellinae</taxon>
        <taxon>Mugilogobius</taxon>
    </lineage>
</organism>
<protein>
    <submittedName>
        <fullName evidence="2">Uncharacterized protein</fullName>
    </submittedName>
</protein>
<evidence type="ECO:0000313" key="2">
    <source>
        <dbReference type="EMBL" id="KAK7918574.1"/>
    </source>
</evidence>
<feature type="coiled-coil region" evidence="1">
    <location>
        <begin position="284"/>
        <end position="362"/>
    </location>
</feature>
<keyword evidence="3" id="KW-1185">Reference proteome</keyword>
<comment type="caution">
    <text evidence="2">The sequence shown here is derived from an EMBL/GenBank/DDBJ whole genome shotgun (WGS) entry which is preliminary data.</text>
</comment>
<dbReference type="EMBL" id="JBBPFD010000007">
    <property type="protein sequence ID" value="KAK7918574.1"/>
    <property type="molecule type" value="Genomic_DNA"/>
</dbReference>
<evidence type="ECO:0000313" key="3">
    <source>
        <dbReference type="Proteomes" id="UP001460270"/>
    </source>
</evidence>
<keyword evidence="1" id="KW-0175">Coiled coil</keyword>
<dbReference type="Proteomes" id="UP001460270">
    <property type="component" value="Unassembled WGS sequence"/>
</dbReference>
<gene>
    <name evidence="2" type="ORF">WMY93_009858</name>
</gene>
<sequence>MHKSRRNIRRIRLQEKAGRVRTENEEIQEKTEELQEVDQVQTHNDALIEECEEMLKVIQKNEEMRLECVKKEQETAVAKQRDASENHWRTQAKPPVCNVQPLERDSREEEEEEEEAADEALVELADEKNRVQTEIQQIMEEYEPLTRKKDKADSLVEKRKRLEAEVAALNEERNLLKEKLEQLKSQLPQDDLEERVRTENEEIQEKTEELRHLIEKCKKKQEELDRLDVQNVDLTEEFEELLSVVQKDDTKKSLALLTEEVDQVQTHNQLRAQMMMKEEGCEEMRKVIQKNEEMRLECVKKEQELGKHIQENVRLLEEKAKLKSLMPKDDMEQRCVQLQTEIDQVRQHSQELQGNIDDITRTLVREAGWEA</sequence>